<proteinExistence type="predicted"/>
<sequence length="52" mass="5952">MYCNNLRRSNNFPLPAVARKNTKKSELGRGRSAEVQEPQSEQDLAKLDVDEF</sequence>
<dbReference type="KEGG" id="aagg:ETAA8_18840"/>
<dbReference type="Proteomes" id="UP000315017">
    <property type="component" value="Chromosome"/>
</dbReference>
<organism evidence="2 3">
    <name type="scientific">Anatilimnocola aggregata</name>
    <dbReference type="NCBI Taxonomy" id="2528021"/>
    <lineage>
        <taxon>Bacteria</taxon>
        <taxon>Pseudomonadati</taxon>
        <taxon>Planctomycetota</taxon>
        <taxon>Planctomycetia</taxon>
        <taxon>Pirellulales</taxon>
        <taxon>Pirellulaceae</taxon>
        <taxon>Anatilimnocola</taxon>
    </lineage>
</organism>
<gene>
    <name evidence="2" type="ORF">ETAA8_18840</name>
</gene>
<evidence type="ECO:0000256" key="1">
    <source>
        <dbReference type="SAM" id="MobiDB-lite"/>
    </source>
</evidence>
<feature type="compositionally biased region" description="Basic and acidic residues" evidence="1">
    <location>
        <begin position="23"/>
        <end position="34"/>
    </location>
</feature>
<feature type="compositionally biased region" description="Polar residues" evidence="1">
    <location>
        <begin position="1"/>
        <end position="12"/>
    </location>
</feature>
<dbReference type="EMBL" id="CP036274">
    <property type="protein sequence ID" value="QDU26801.1"/>
    <property type="molecule type" value="Genomic_DNA"/>
</dbReference>
<protein>
    <submittedName>
        <fullName evidence="2">Uncharacterized protein</fullName>
    </submittedName>
</protein>
<keyword evidence="3" id="KW-1185">Reference proteome</keyword>
<accession>A0A517Y9C8</accession>
<evidence type="ECO:0000313" key="2">
    <source>
        <dbReference type="EMBL" id="QDU26801.1"/>
    </source>
</evidence>
<feature type="region of interest" description="Disordered" evidence="1">
    <location>
        <begin position="1"/>
        <end position="52"/>
    </location>
</feature>
<name>A0A517Y9C8_9BACT</name>
<feature type="compositionally biased region" description="Basic and acidic residues" evidence="1">
    <location>
        <begin position="43"/>
        <end position="52"/>
    </location>
</feature>
<reference evidence="2 3" key="1">
    <citation type="submission" date="2019-02" db="EMBL/GenBank/DDBJ databases">
        <title>Deep-cultivation of Planctomycetes and their phenomic and genomic characterization uncovers novel biology.</title>
        <authorList>
            <person name="Wiegand S."/>
            <person name="Jogler M."/>
            <person name="Boedeker C."/>
            <person name="Pinto D."/>
            <person name="Vollmers J."/>
            <person name="Rivas-Marin E."/>
            <person name="Kohn T."/>
            <person name="Peeters S.H."/>
            <person name="Heuer A."/>
            <person name="Rast P."/>
            <person name="Oberbeckmann S."/>
            <person name="Bunk B."/>
            <person name="Jeske O."/>
            <person name="Meyerdierks A."/>
            <person name="Storesund J.E."/>
            <person name="Kallscheuer N."/>
            <person name="Luecker S."/>
            <person name="Lage O.M."/>
            <person name="Pohl T."/>
            <person name="Merkel B.J."/>
            <person name="Hornburger P."/>
            <person name="Mueller R.-W."/>
            <person name="Bruemmer F."/>
            <person name="Labrenz M."/>
            <person name="Spormann A.M."/>
            <person name="Op den Camp H."/>
            <person name="Overmann J."/>
            <person name="Amann R."/>
            <person name="Jetten M.S.M."/>
            <person name="Mascher T."/>
            <person name="Medema M.H."/>
            <person name="Devos D.P."/>
            <person name="Kaster A.-K."/>
            <person name="Ovreas L."/>
            <person name="Rohde M."/>
            <person name="Galperin M.Y."/>
            <person name="Jogler C."/>
        </authorList>
    </citation>
    <scope>NUCLEOTIDE SEQUENCE [LARGE SCALE GENOMIC DNA]</scope>
    <source>
        <strain evidence="2 3">ETA_A8</strain>
    </source>
</reference>
<dbReference type="AlphaFoldDB" id="A0A517Y9C8"/>
<evidence type="ECO:0000313" key="3">
    <source>
        <dbReference type="Proteomes" id="UP000315017"/>
    </source>
</evidence>